<dbReference type="PANTHER" id="PTHR34203:SF15">
    <property type="entry name" value="SLL1173 PROTEIN"/>
    <property type="match status" value="1"/>
</dbReference>
<reference evidence="2" key="1">
    <citation type="submission" date="2023-08" db="EMBL/GenBank/DDBJ databases">
        <authorList>
            <person name="Chen Y."/>
            <person name="Shah S."/>
            <person name="Dougan E. K."/>
            <person name="Thang M."/>
            <person name="Chan C."/>
        </authorList>
    </citation>
    <scope>NUCLEOTIDE SEQUENCE</scope>
</reference>
<dbReference type="NCBIfam" id="TIGR01444">
    <property type="entry name" value="fkbM_fam"/>
    <property type="match status" value="1"/>
</dbReference>
<evidence type="ECO:0000259" key="1">
    <source>
        <dbReference type="Pfam" id="PF05050"/>
    </source>
</evidence>
<proteinExistence type="predicted"/>
<dbReference type="Pfam" id="PF05050">
    <property type="entry name" value="Methyltransf_21"/>
    <property type="match status" value="1"/>
</dbReference>
<comment type="caution">
    <text evidence="2">The sequence shown here is derived from an EMBL/GenBank/DDBJ whole genome shotgun (WGS) entry which is preliminary data.</text>
</comment>
<dbReference type="EMBL" id="CAUJNA010000516">
    <property type="protein sequence ID" value="CAJ1378139.1"/>
    <property type="molecule type" value="Genomic_DNA"/>
</dbReference>
<keyword evidence="3" id="KW-1185">Reference proteome</keyword>
<dbReference type="InterPro" id="IPR052514">
    <property type="entry name" value="SAM-dependent_MTase"/>
</dbReference>
<dbReference type="Gene3D" id="3.40.50.150">
    <property type="entry name" value="Vaccinia Virus protein VP39"/>
    <property type="match status" value="1"/>
</dbReference>
<dbReference type="SUPFAM" id="SSF53335">
    <property type="entry name" value="S-adenosyl-L-methionine-dependent methyltransferases"/>
    <property type="match status" value="1"/>
</dbReference>
<dbReference type="PANTHER" id="PTHR34203">
    <property type="entry name" value="METHYLTRANSFERASE, FKBM FAMILY PROTEIN"/>
    <property type="match status" value="1"/>
</dbReference>
<dbReference type="InterPro" id="IPR006342">
    <property type="entry name" value="FkbM_mtfrase"/>
</dbReference>
<name>A0AA36HZF6_9DINO</name>
<evidence type="ECO:0000313" key="2">
    <source>
        <dbReference type="EMBL" id="CAJ1378139.1"/>
    </source>
</evidence>
<gene>
    <name evidence="2" type="ORF">EVOR1521_LOCUS6764</name>
</gene>
<organism evidence="2 3">
    <name type="scientific">Effrenium voratum</name>
    <dbReference type="NCBI Taxonomy" id="2562239"/>
    <lineage>
        <taxon>Eukaryota</taxon>
        <taxon>Sar</taxon>
        <taxon>Alveolata</taxon>
        <taxon>Dinophyceae</taxon>
        <taxon>Suessiales</taxon>
        <taxon>Symbiodiniaceae</taxon>
        <taxon>Effrenium</taxon>
    </lineage>
</organism>
<evidence type="ECO:0000313" key="3">
    <source>
        <dbReference type="Proteomes" id="UP001178507"/>
    </source>
</evidence>
<accession>A0AA36HZF6</accession>
<sequence length="634" mass="70927">MLLLLACLPLAAAFGNDWPLRQVCSDLGQIKWATLARKLWRQVNVTDFGHPLAMREAKAMAMLTSKTMGSFGAGHRLEEVCWIGVLALQFWELVMKFPLLYPSQLQEEWRLLISADWPLVLLADFPIWGLLRQAQATVTSCEAFLPPSEHSSCPLPRCDLLEAEDVQDQQHFLDALVNTALAGEAVYMMTSPTVPSCPLGLAAKHLALAVVQVSQHGSSSWALVEAAVREAQNLVARYLEEGIHKAPQRDQRRAGRMDPLGELLSSRWDVVGLLHALQVVLRRSMDRHELLPLPWLISEGALGRNVLEDHSHRGTFVRYLLASLRTEFWGSGHGVENFVRLALRSGRSGNRPRVFIDVGAYCHEHECLSRSLLAEVANGSPGRVRVLALEPNRRNLLRTEAELRKLPRRWRRRLWLLRRAAGNTTGKATLHGSGGKASLKAGAYGGLAWTQSGEGRVASYADGMVQRVPLRQIESFGFPWVELLKIDTEGTELEVLQGARRLLVARRVGAVVLEYSHFWGASADGPLRALAAEMWTYGYEGFYLGRCLVPISGADMKWWHPLYEICARPEARIYRGIAGWCWFNVGFVLRGSPLHRKTWARAPWRGTCSDRKVTCIQKDNCAGSMQAWGFVGNR</sequence>
<dbReference type="Proteomes" id="UP001178507">
    <property type="component" value="Unassembled WGS sequence"/>
</dbReference>
<feature type="domain" description="Methyltransferase FkbM" evidence="1">
    <location>
        <begin position="381"/>
        <end position="523"/>
    </location>
</feature>
<dbReference type="InterPro" id="IPR029063">
    <property type="entry name" value="SAM-dependent_MTases_sf"/>
</dbReference>
<dbReference type="AlphaFoldDB" id="A0AA36HZF6"/>
<protein>
    <recommendedName>
        <fullName evidence="1">Methyltransferase FkbM domain-containing protein</fullName>
    </recommendedName>
</protein>